<dbReference type="AlphaFoldDB" id="A0A9X0W8B9"/>
<dbReference type="SUPFAM" id="SSF46767">
    <property type="entry name" value="Methylated DNA-protein cysteine methyltransferase, C-terminal domain"/>
    <property type="match status" value="1"/>
</dbReference>
<keyword evidence="3" id="KW-0808">Transferase</keyword>
<gene>
    <name evidence="9" type="ORF">CKO42_09910</name>
</gene>
<organism evidence="9 10">
    <name type="scientific">Lamprobacter modestohalophilus</name>
    <dbReference type="NCBI Taxonomy" id="1064514"/>
    <lineage>
        <taxon>Bacteria</taxon>
        <taxon>Pseudomonadati</taxon>
        <taxon>Pseudomonadota</taxon>
        <taxon>Gammaproteobacteria</taxon>
        <taxon>Chromatiales</taxon>
        <taxon>Chromatiaceae</taxon>
        <taxon>Lamprobacter</taxon>
    </lineage>
</organism>
<dbReference type="InterPro" id="IPR036217">
    <property type="entry name" value="MethylDNA_cys_MeTrfase_DNAb"/>
</dbReference>
<keyword evidence="5" id="KW-0234">DNA repair</keyword>
<dbReference type="InterPro" id="IPR014048">
    <property type="entry name" value="MethylDNA_cys_MeTrfase_DNA-bd"/>
</dbReference>
<keyword evidence="2" id="KW-0489">Methyltransferase</keyword>
<reference evidence="9 10" key="1">
    <citation type="journal article" date="2020" name="Microorganisms">
        <title>Osmotic Adaptation and Compatible Solute Biosynthesis of Phototrophic Bacteria as Revealed from Genome Analyses.</title>
        <authorList>
            <person name="Imhoff J.F."/>
            <person name="Rahn T."/>
            <person name="Kunzel S."/>
            <person name="Keller A."/>
            <person name="Neulinger S.C."/>
        </authorList>
    </citation>
    <scope>NUCLEOTIDE SEQUENCE [LARGE SCALE GENOMIC DNA]</scope>
    <source>
        <strain evidence="9 10">DSM 25653</strain>
    </source>
</reference>
<evidence type="ECO:0000256" key="4">
    <source>
        <dbReference type="ARBA" id="ARBA00022763"/>
    </source>
</evidence>
<dbReference type="GO" id="GO:0006281">
    <property type="term" value="P:DNA repair"/>
    <property type="evidence" value="ECO:0007669"/>
    <property type="project" value="UniProtKB-KW"/>
</dbReference>
<dbReference type="RefSeq" id="WP_200242993.1">
    <property type="nucleotide sequence ID" value="NZ_NRRY01000013.1"/>
</dbReference>
<keyword evidence="4" id="KW-0227">DNA damage</keyword>
<keyword evidence="10" id="KW-1185">Reference proteome</keyword>
<evidence type="ECO:0000313" key="10">
    <source>
        <dbReference type="Proteomes" id="UP001138768"/>
    </source>
</evidence>
<evidence type="ECO:0000256" key="3">
    <source>
        <dbReference type="ARBA" id="ARBA00022679"/>
    </source>
</evidence>
<dbReference type="InterPro" id="IPR036631">
    <property type="entry name" value="MGMT_N_sf"/>
</dbReference>
<dbReference type="GO" id="GO:0003908">
    <property type="term" value="F:methylated-DNA-[protein]-cysteine S-methyltransferase activity"/>
    <property type="evidence" value="ECO:0007669"/>
    <property type="project" value="UniProtKB-EC"/>
</dbReference>
<dbReference type="PROSITE" id="PS00374">
    <property type="entry name" value="MGMT"/>
    <property type="match status" value="1"/>
</dbReference>
<evidence type="ECO:0000259" key="8">
    <source>
        <dbReference type="Pfam" id="PF01035"/>
    </source>
</evidence>
<dbReference type="Pfam" id="PF01035">
    <property type="entry name" value="DNA_binding_1"/>
    <property type="match status" value="1"/>
</dbReference>
<comment type="catalytic activity">
    <reaction evidence="6">
        <text>a 6-O-methyl-2'-deoxyguanosine in DNA + L-cysteinyl-[protein] = S-methyl-L-cysteinyl-[protein] + a 2'-deoxyguanosine in DNA</text>
        <dbReference type="Rhea" id="RHEA:24000"/>
        <dbReference type="Rhea" id="RHEA-COMP:10131"/>
        <dbReference type="Rhea" id="RHEA-COMP:10132"/>
        <dbReference type="Rhea" id="RHEA-COMP:11367"/>
        <dbReference type="Rhea" id="RHEA-COMP:11368"/>
        <dbReference type="ChEBI" id="CHEBI:29950"/>
        <dbReference type="ChEBI" id="CHEBI:82612"/>
        <dbReference type="ChEBI" id="CHEBI:85445"/>
        <dbReference type="ChEBI" id="CHEBI:85448"/>
        <dbReference type="EC" id="2.1.1.63"/>
    </reaction>
</comment>
<dbReference type="InterPro" id="IPR036388">
    <property type="entry name" value="WH-like_DNA-bd_sf"/>
</dbReference>
<dbReference type="CDD" id="cd06445">
    <property type="entry name" value="ATase"/>
    <property type="match status" value="1"/>
</dbReference>
<evidence type="ECO:0000256" key="1">
    <source>
        <dbReference type="ARBA" id="ARBA00001286"/>
    </source>
</evidence>
<dbReference type="PANTHER" id="PTHR10815">
    <property type="entry name" value="METHYLATED-DNA--PROTEIN-CYSTEINE METHYLTRANSFERASE"/>
    <property type="match status" value="1"/>
</dbReference>
<evidence type="ECO:0000256" key="6">
    <source>
        <dbReference type="ARBA" id="ARBA00049348"/>
    </source>
</evidence>
<sequence length="187" mass="20775">MNYSQLPTPFGAIGIFWQDHQLIRVLLAPELATGPTLEQARARVAAPTWLSAEMEAYFTDPRHHFSCAIEPTGTVFQRRVWAMIAALPPGCPRTYGSLAEALDSSARAVGNACRANPVPLRIPCHRVIAARGLGGFAGDRSGRLIEIKRWLLDHEAMFSPEQPRQSETLEPLEPLEPRWPSEARVQQ</sequence>
<feature type="region of interest" description="Disordered" evidence="7">
    <location>
        <begin position="160"/>
        <end position="187"/>
    </location>
</feature>
<dbReference type="InterPro" id="IPR001497">
    <property type="entry name" value="MethylDNA_cys_MeTrfase_AS"/>
</dbReference>
<evidence type="ECO:0000256" key="2">
    <source>
        <dbReference type="ARBA" id="ARBA00022603"/>
    </source>
</evidence>
<comment type="caution">
    <text evidence="9">The sequence shown here is derived from an EMBL/GenBank/DDBJ whole genome shotgun (WGS) entry which is preliminary data.</text>
</comment>
<feature type="domain" description="Methylated-DNA-[protein]-cysteine S-methyltransferase DNA binding" evidence="8">
    <location>
        <begin position="76"/>
        <end position="156"/>
    </location>
</feature>
<accession>A0A9X0W8B9</accession>
<evidence type="ECO:0000313" key="9">
    <source>
        <dbReference type="EMBL" id="MBK1618741.1"/>
    </source>
</evidence>
<evidence type="ECO:0000256" key="7">
    <source>
        <dbReference type="SAM" id="MobiDB-lite"/>
    </source>
</evidence>
<proteinExistence type="predicted"/>
<comment type="catalytic activity">
    <reaction evidence="1">
        <text>a 4-O-methyl-thymidine in DNA + L-cysteinyl-[protein] = a thymidine in DNA + S-methyl-L-cysteinyl-[protein]</text>
        <dbReference type="Rhea" id="RHEA:53428"/>
        <dbReference type="Rhea" id="RHEA-COMP:10131"/>
        <dbReference type="Rhea" id="RHEA-COMP:10132"/>
        <dbReference type="Rhea" id="RHEA-COMP:13555"/>
        <dbReference type="Rhea" id="RHEA-COMP:13556"/>
        <dbReference type="ChEBI" id="CHEBI:29950"/>
        <dbReference type="ChEBI" id="CHEBI:82612"/>
        <dbReference type="ChEBI" id="CHEBI:137386"/>
        <dbReference type="ChEBI" id="CHEBI:137387"/>
        <dbReference type="EC" id="2.1.1.63"/>
    </reaction>
</comment>
<dbReference type="GO" id="GO:0032259">
    <property type="term" value="P:methylation"/>
    <property type="evidence" value="ECO:0007669"/>
    <property type="project" value="UniProtKB-KW"/>
</dbReference>
<dbReference type="PANTHER" id="PTHR10815:SF13">
    <property type="entry name" value="METHYLATED-DNA--PROTEIN-CYSTEINE METHYLTRANSFERASE"/>
    <property type="match status" value="1"/>
</dbReference>
<dbReference type="Proteomes" id="UP001138768">
    <property type="component" value="Unassembled WGS sequence"/>
</dbReference>
<dbReference type="NCBIfam" id="TIGR00589">
    <property type="entry name" value="ogt"/>
    <property type="match status" value="1"/>
</dbReference>
<dbReference type="Gene3D" id="1.10.10.10">
    <property type="entry name" value="Winged helix-like DNA-binding domain superfamily/Winged helix DNA-binding domain"/>
    <property type="match status" value="1"/>
</dbReference>
<name>A0A9X0W8B9_9GAMM</name>
<dbReference type="SUPFAM" id="SSF53155">
    <property type="entry name" value="Methylated DNA-protein cysteine methyltransferase domain"/>
    <property type="match status" value="1"/>
</dbReference>
<evidence type="ECO:0000256" key="5">
    <source>
        <dbReference type="ARBA" id="ARBA00023204"/>
    </source>
</evidence>
<protein>
    <recommendedName>
        <fullName evidence="8">Methylated-DNA-[protein]-cysteine S-methyltransferase DNA binding domain-containing protein</fullName>
    </recommendedName>
</protein>
<dbReference type="EMBL" id="NRRY01000013">
    <property type="protein sequence ID" value="MBK1618741.1"/>
    <property type="molecule type" value="Genomic_DNA"/>
</dbReference>